<evidence type="ECO:0000256" key="2">
    <source>
        <dbReference type="ARBA" id="ARBA00012571"/>
    </source>
</evidence>
<protein>
    <recommendedName>
        <fullName evidence="2">ribonuclease T2</fullName>
        <ecNumber evidence="2">4.6.1.19</ecNumber>
    </recommendedName>
</protein>
<comment type="caution">
    <text evidence="5">The sequence shown here is derived from an EMBL/GenBank/DDBJ whole genome shotgun (WGS) entry which is preliminary data.</text>
</comment>
<dbReference type="InterPro" id="IPR036430">
    <property type="entry name" value="RNase_T2-like_sf"/>
</dbReference>
<feature type="chain" id="PRO_5012124099" description="ribonuclease T2" evidence="4">
    <location>
        <begin position="23"/>
        <end position="276"/>
    </location>
</feature>
<dbReference type="GO" id="GO:0033897">
    <property type="term" value="F:ribonuclease T2 activity"/>
    <property type="evidence" value="ECO:0007669"/>
    <property type="project" value="UniProtKB-EC"/>
</dbReference>
<accession>A0A1Y2BQL7</accession>
<reference evidence="5 6" key="1">
    <citation type="submission" date="2016-07" db="EMBL/GenBank/DDBJ databases">
        <title>Pervasive Adenine N6-methylation of Active Genes in Fungi.</title>
        <authorList>
            <consortium name="DOE Joint Genome Institute"/>
            <person name="Mondo S.J."/>
            <person name="Dannebaum R.O."/>
            <person name="Kuo R.C."/>
            <person name="Labutti K."/>
            <person name="Haridas S."/>
            <person name="Kuo A."/>
            <person name="Salamov A."/>
            <person name="Ahrendt S.R."/>
            <person name="Lipzen A."/>
            <person name="Sullivan W."/>
            <person name="Andreopoulos W.B."/>
            <person name="Clum A."/>
            <person name="Lindquist E."/>
            <person name="Daum C."/>
            <person name="Ramamoorthy G.K."/>
            <person name="Gryganskyi A."/>
            <person name="Culley D."/>
            <person name="Magnuson J.K."/>
            <person name="James T.Y."/>
            <person name="O'Malley M.A."/>
            <person name="Stajich J.E."/>
            <person name="Spatafora J.W."/>
            <person name="Visel A."/>
            <person name="Grigoriev I.V."/>
        </authorList>
    </citation>
    <scope>NUCLEOTIDE SEQUENCE [LARGE SCALE GENOMIC DNA]</scope>
    <source>
        <strain evidence="5 6">JEL800</strain>
    </source>
</reference>
<evidence type="ECO:0000313" key="6">
    <source>
        <dbReference type="Proteomes" id="UP000193642"/>
    </source>
</evidence>
<dbReference type="PROSITE" id="PS00531">
    <property type="entry name" value="RNASE_T2_2"/>
    <property type="match status" value="1"/>
</dbReference>
<keyword evidence="4" id="KW-0732">Signal</keyword>
<dbReference type="Gene3D" id="3.90.730.10">
    <property type="entry name" value="Ribonuclease T2-like"/>
    <property type="match status" value="1"/>
</dbReference>
<dbReference type="GO" id="GO:0005576">
    <property type="term" value="C:extracellular region"/>
    <property type="evidence" value="ECO:0007669"/>
    <property type="project" value="TreeGrafter"/>
</dbReference>
<dbReference type="SUPFAM" id="SSF55895">
    <property type="entry name" value="Ribonuclease Rh-like"/>
    <property type="match status" value="1"/>
</dbReference>
<dbReference type="PANTHER" id="PTHR11240:SF22">
    <property type="entry name" value="RIBONUCLEASE T2"/>
    <property type="match status" value="1"/>
</dbReference>
<feature type="signal peptide" evidence="4">
    <location>
        <begin position="1"/>
        <end position="22"/>
    </location>
</feature>
<dbReference type="InterPro" id="IPR033130">
    <property type="entry name" value="RNase_T2_His_AS_2"/>
</dbReference>
<name>A0A1Y2BQL7_9FUNG</name>
<dbReference type="GO" id="GO:0006401">
    <property type="term" value="P:RNA catabolic process"/>
    <property type="evidence" value="ECO:0007669"/>
    <property type="project" value="TreeGrafter"/>
</dbReference>
<evidence type="ECO:0000256" key="3">
    <source>
        <dbReference type="RuleBase" id="RU004328"/>
    </source>
</evidence>
<dbReference type="Pfam" id="PF00445">
    <property type="entry name" value="Ribonuclease_T2"/>
    <property type="match status" value="1"/>
</dbReference>
<dbReference type="InterPro" id="IPR001568">
    <property type="entry name" value="RNase_T2-like"/>
</dbReference>
<sequence length="276" mass="29926">MLVSSLVLSACASALSLPSCDASSVSCKAKADSCCVPTNGVMVLAVQWLPGYCAGTGNRCTHDVLDRLPKDKWTIHAEKGLWPDDCDGFQVSDCDPKRTYRDAAKRIKDSPLYKNMTDLWVSFKGGLDKDFNDFWSHEFAKHGTCYSPADPKCVGSTYGADVERFFHDTLVITDKYNIHAALRDSGIVPSKTAGYKSEDIQKAIVTAFGDLSVGLVCKGPYLAEIRLGLIGVGGGQVAKNGDVYLPSTCPRYGVMYALEHPDHPAVGLVENEDDDE</sequence>
<evidence type="ECO:0000256" key="4">
    <source>
        <dbReference type="SAM" id="SignalP"/>
    </source>
</evidence>
<comment type="similarity">
    <text evidence="1 3">Belongs to the RNase T2 family.</text>
</comment>
<dbReference type="EMBL" id="MCGO01000053">
    <property type="protein sequence ID" value="ORY36927.1"/>
    <property type="molecule type" value="Genomic_DNA"/>
</dbReference>
<gene>
    <name evidence="5" type="ORF">BCR33DRAFT_770104</name>
</gene>
<keyword evidence="6" id="KW-1185">Reference proteome</keyword>
<proteinExistence type="inferred from homology"/>
<evidence type="ECO:0000313" key="5">
    <source>
        <dbReference type="EMBL" id="ORY36927.1"/>
    </source>
</evidence>
<dbReference type="EC" id="4.6.1.19" evidence="2"/>
<dbReference type="Proteomes" id="UP000193642">
    <property type="component" value="Unassembled WGS sequence"/>
</dbReference>
<dbReference type="PANTHER" id="PTHR11240">
    <property type="entry name" value="RIBONUCLEASE T2"/>
    <property type="match status" value="1"/>
</dbReference>
<dbReference type="GO" id="GO:0003723">
    <property type="term" value="F:RNA binding"/>
    <property type="evidence" value="ECO:0007669"/>
    <property type="project" value="InterPro"/>
</dbReference>
<dbReference type="AlphaFoldDB" id="A0A1Y2BQL7"/>
<evidence type="ECO:0000256" key="1">
    <source>
        <dbReference type="ARBA" id="ARBA00007469"/>
    </source>
</evidence>
<organism evidence="5 6">
    <name type="scientific">Rhizoclosmatium globosum</name>
    <dbReference type="NCBI Taxonomy" id="329046"/>
    <lineage>
        <taxon>Eukaryota</taxon>
        <taxon>Fungi</taxon>
        <taxon>Fungi incertae sedis</taxon>
        <taxon>Chytridiomycota</taxon>
        <taxon>Chytridiomycota incertae sedis</taxon>
        <taxon>Chytridiomycetes</taxon>
        <taxon>Chytridiales</taxon>
        <taxon>Chytriomycetaceae</taxon>
        <taxon>Rhizoclosmatium</taxon>
    </lineage>
</organism>
<dbReference type="OrthoDB" id="435754at2759"/>